<dbReference type="Gene3D" id="3.30.450.40">
    <property type="match status" value="1"/>
</dbReference>
<dbReference type="Pfam" id="PF25601">
    <property type="entry name" value="AAA_lid_14"/>
    <property type="match status" value="1"/>
</dbReference>
<feature type="domain" description="Sigma-54 factor interaction" evidence="6">
    <location>
        <begin position="198"/>
        <end position="426"/>
    </location>
</feature>
<dbReference type="InterPro" id="IPR025943">
    <property type="entry name" value="Sigma_54_int_dom_ATP-bd_2"/>
</dbReference>
<dbReference type="Gene3D" id="3.40.50.300">
    <property type="entry name" value="P-loop containing nucleotide triphosphate hydrolases"/>
    <property type="match status" value="1"/>
</dbReference>
<dbReference type="InterPro" id="IPR002078">
    <property type="entry name" value="Sigma_54_int"/>
</dbReference>
<dbReference type="SUPFAM" id="SSF52540">
    <property type="entry name" value="P-loop containing nucleoside triphosphate hydrolases"/>
    <property type="match status" value="1"/>
</dbReference>
<proteinExistence type="predicted"/>
<name>A0ABS2JWE3_9GAMM</name>
<dbReference type="CDD" id="cd00009">
    <property type="entry name" value="AAA"/>
    <property type="match status" value="1"/>
</dbReference>
<keyword evidence="1" id="KW-0547">Nucleotide-binding</keyword>
<dbReference type="EMBL" id="JADIKC010000010">
    <property type="protein sequence ID" value="MBM7123326.1"/>
    <property type="molecule type" value="Genomic_DNA"/>
</dbReference>
<organism evidence="7 8">
    <name type="scientific">Dyella kyungheensis</name>
    <dbReference type="NCBI Taxonomy" id="1242174"/>
    <lineage>
        <taxon>Bacteria</taxon>
        <taxon>Pseudomonadati</taxon>
        <taxon>Pseudomonadota</taxon>
        <taxon>Gammaproteobacteria</taxon>
        <taxon>Lysobacterales</taxon>
        <taxon>Rhodanobacteraceae</taxon>
        <taxon>Dyella</taxon>
    </lineage>
</organism>
<gene>
    <name evidence="7" type="ORF">ISP20_19340</name>
</gene>
<protein>
    <submittedName>
        <fullName evidence="7">Sigma-54-dependent Fis family transcriptional regulator</fullName>
    </submittedName>
</protein>
<sequence>MDSLAVATLARAMAEAIDLYALSRCFLAELVAAHPLASACCYRRSLAEDRLVPVACTQISTDALPLLDLDELENPLVYASRSAKPCFVEDVTRLVDVGAGFDALRESWSAAPALLVVPLKSAGKSVSGVAALLGTAASLTSWRQSPLWQLLLAAYESLFSRLGDMADAEESIRYETSVRRTLERDRSKSLAKRLATEFIGNSEAARHIREEMLRLGESSLSVLITGETGSGKDHAAWLIHQASPREGPFVPVNCAAIPKDLIEAELFGSTRGAYTGATQARAGLVAEAHGGTLFLDEIGDMPMAMQGTLLRVLNEKKYRPVGATKERESNFRLICATHQPLPQRIREGLFREDLHFRIRQRWLHLPPLRERPEDISALATHVLLQYNRDHGLHIGGFSAAAASWLGQQSFPGNVRELRSLVLAAAERTRTGKTIAMETLQALTSDEDTGAHQGDDGLQQLMSLDSLPDAVETFERTMVSQRLRQLNGSRSRTAQSLGIPKRTLAYKCRKWKLDRDMDFP</sequence>
<comment type="caution">
    <text evidence="7">The sequence shown here is derived from an EMBL/GenBank/DDBJ whole genome shotgun (WGS) entry which is preliminary data.</text>
</comment>
<dbReference type="Pfam" id="PF00158">
    <property type="entry name" value="Sigma54_activat"/>
    <property type="match status" value="1"/>
</dbReference>
<dbReference type="InterPro" id="IPR027417">
    <property type="entry name" value="P-loop_NTPase"/>
</dbReference>
<keyword evidence="3" id="KW-0805">Transcription regulation</keyword>
<dbReference type="Gene3D" id="1.10.10.60">
    <property type="entry name" value="Homeodomain-like"/>
    <property type="match status" value="1"/>
</dbReference>
<evidence type="ECO:0000256" key="5">
    <source>
        <dbReference type="ARBA" id="ARBA00023163"/>
    </source>
</evidence>
<evidence type="ECO:0000256" key="1">
    <source>
        <dbReference type="ARBA" id="ARBA00022741"/>
    </source>
</evidence>
<dbReference type="PANTHER" id="PTHR32071:SF117">
    <property type="entry name" value="PTS-DEPENDENT DIHYDROXYACETONE KINASE OPERON REGULATORY PROTEIN-RELATED"/>
    <property type="match status" value="1"/>
</dbReference>
<accession>A0ABS2JWE3</accession>
<evidence type="ECO:0000313" key="7">
    <source>
        <dbReference type="EMBL" id="MBM7123326.1"/>
    </source>
</evidence>
<keyword evidence="8" id="KW-1185">Reference proteome</keyword>
<reference evidence="7 8" key="1">
    <citation type="submission" date="2020-10" db="EMBL/GenBank/DDBJ databases">
        <title>Phylogeny of dyella-like bacteria.</title>
        <authorList>
            <person name="Fu J."/>
        </authorList>
    </citation>
    <scope>NUCLEOTIDE SEQUENCE [LARGE SCALE GENOMIC DNA]</scope>
    <source>
        <strain evidence="7 8">THG-B117</strain>
    </source>
</reference>
<dbReference type="SUPFAM" id="SSF46689">
    <property type="entry name" value="Homeodomain-like"/>
    <property type="match status" value="1"/>
</dbReference>
<dbReference type="InterPro" id="IPR009057">
    <property type="entry name" value="Homeodomain-like_sf"/>
</dbReference>
<dbReference type="InterPro" id="IPR003593">
    <property type="entry name" value="AAA+_ATPase"/>
</dbReference>
<dbReference type="PROSITE" id="PS00676">
    <property type="entry name" value="SIGMA54_INTERACT_2"/>
    <property type="match status" value="1"/>
</dbReference>
<evidence type="ECO:0000259" key="6">
    <source>
        <dbReference type="PROSITE" id="PS50045"/>
    </source>
</evidence>
<evidence type="ECO:0000256" key="2">
    <source>
        <dbReference type="ARBA" id="ARBA00022840"/>
    </source>
</evidence>
<keyword evidence="5" id="KW-0804">Transcription</keyword>
<keyword evidence="4" id="KW-0238">DNA-binding</keyword>
<dbReference type="PROSITE" id="PS50045">
    <property type="entry name" value="SIGMA54_INTERACT_4"/>
    <property type="match status" value="1"/>
</dbReference>
<evidence type="ECO:0000256" key="3">
    <source>
        <dbReference type="ARBA" id="ARBA00023015"/>
    </source>
</evidence>
<keyword evidence="2" id="KW-0067">ATP-binding</keyword>
<dbReference type="PRINTS" id="PR01590">
    <property type="entry name" value="HTHFIS"/>
</dbReference>
<evidence type="ECO:0000256" key="4">
    <source>
        <dbReference type="ARBA" id="ARBA00023125"/>
    </source>
</evidence>
<dbReference type="Pfam" id="PF02954">
    <property type="entry name" value="HTH_8"/>
    <property type="match status" value="1"/>
</dbReference>
<dbReference type="Proteomes" id="UP001430065">
    <property type="component" value="Unassembled WGS sequence"/>
</dbReference>
<dbReference type="SMART" id="SM00382">
    <property type="entry name" value="AAA"/>
    <property type="match status" value="1"/>
</dbReference>
<dbReference type="Gene3D" id="1.10.8.60">
    <property type="match status" value="1"/>
</dbReference>
<evidence type="ECO:0000313" key="8">
    <source>
        <dbReference type="Proteomes" id="UP001430065"/>
    </source>
</evidence>
<dbReference type="PANTHER" id="PTHR32071">
    <property type="entry name" value="TRANSCRIPTIONAL REGULATORY PROTEIN"/>
    <property type="match status" value="1"/>
</dbReference>
<dbReference type="InterPro" id="IPR029016">
    <property type="entry name" value="GAF-like_dom_sf"/>
</dbReference>
<dbReference type="InterPro" id="IPR002197">
    <property type="entry name" value="HTH_Fis"/>
</dbReference>
<dbReference type="InterPro" id="IPR058031">
    <property type="entry name" value="AAA_lid_NorR"/>
</dbReference>
<dbReference type="RefSeq" id="WP_204637772.1">
    <property type="nucleotide sequence ID" value="NZ_JADIKC010000010.1"/>
</dbReference>